<dbReference type="InterPro" id="IPR001567">
    <property type="entry name" value="Pept_M3A_M3B_dom"/>
</dbReference>
<dbReference type="PANTHER" id="PTHR11804">
    <property type="entry name" value="PROTEASE M3 THIMET OLIGOPEPTIDASE-RELATED"/>
    <property type="match status" value="1"/>
</dbReference>
<evidence type="ECO:0000313" key="10">
    <source>
        <dbReference type="Proteomes" id="UP001150925"/>
    </source>
</evidence>
<dbReference type="Pfam" id="PF01432">
    <property type="entry name" value="Peptidase_M3"/>
    <property type="match status" value="1"/>
</dbReference>
<evidence type="ECO:0000256" key="1">
    <source>
        <dbReference type="ARBA" id="ARBA00006040"/>
    </source>
</evidence>
<evidence type="ECO:0000256" key="6">
    <source>
        <dbReference type="ARBA" id="ARBA00023049"/>
    </source>
</evidence>
<dbReference type="Gene3D" id="1.10.1370.10">
    <property type="entry name" value="Neurolysin, domain 3"/>
    <property type="match status" value="1"/>
</dbReference>
<comment type="caution">
    <text evidence="9">The sequence shown here is derived from an EMBL/GenBank/DDBJ whole genome shotgun (WGS) entry which is preliminary data.</text>
</comment>
<dbReference type="PANTHER" id="PTHR11804:SF84">
    <property type="entry name" value="SACCHAROLYSIN"/>
    <property type="match status" value="1"/>
</dbReference>
<evidence type="ECO:0000256" key="7">
    <source>
        <dbReference type="RuleBase" id="RU003435"/>
    </source>
</evidence>
<comment type="cofactor">
    <cofactor evidence="7">
        <name>Zn(2+)</name>
        <dbReference type="ChEBI" id="CHEBI:29105"/>
    </cofactor>
    <text evidence="7">Binds 1 zinc ion.</text>
</comment>
<dbReference type="GO" id="GO:0006508">
    <property type="term" value="P:proteolysis"/>
    <property type="evidence" value="ECO:0007669"/>
    <property type="project" value="UniProtKB-KW"/>
</dbReference>
<evidence type="ECO:0000256" key="2">
    <source>
        <dbReference type="ARBA" id="ARBA00022670"/>
    </source>
</evidence>
<organism evidence="9 10">
    <name type="scientific">Dispira parvispora</name>
    <dbReference type="NCBI Taxonomy" id="1520584"/>
    <lineage>
        <taxon>Eukaryota</taxon>
        <taxon>Fungi</taxon>
        <taxon>Fungi incertae sedis</taxon>
        <taxon>Zoopagomycota</taxon>
        <taxon>Kickxellomycotina</taxon>
        <taxon>Dimargaritomycetes</taxon>
        <taxon>Dimargaritales</taxon>
        <taxon>Dimargaritaceae</taxon>
        <taxon>Dispira</taxon>
    </lineage>
</organism>
<reference evidence="9" key="1">
    <citation type="submission" date="2022-07" db="EMBL/GenBank/DDBJ databases">
        <title>Phylogenomic reconstructions and comparative analyses of Kickxellomycotina fungi.</title>
        <authorList>
            <person name="Reynolds N.K."/>
            <person name="Stajich J.E."/>
            <person name="Barry K."/>
            <person name="Grigoriev I.V."/>
            <person name="Crous P."/>
            <person name="Smith M.E."/>
        </authorList>
    </citation>
    <scope>NUCLEOTIDE SEQUENCE</scope>
    <source>
        <strain evidence="9">RSA 1196</strain>
    </source>
</reference>
<evidence type="ECO:0000313" key="9">
    <source>
        <dbReference type="EMBL" id="KAJ1967580.1"/>
    </source>
</evidence>
<feature type="domain" description="Peptidase M3A/M3B catalytic" evidence="8">
    <location>
        <begin position="1"/>
        <end position="289"/>
    </location>
</feature>
<dbReference type="InterPro" id="IPR045090">
    <property type="entry name" value="Pept_M3A_M3B"/>
</dbReference>
<feature type="non-terminal residue" evidence="9">
    <location>
        <position position="1"/>
    </location>
</feature>
<dbReference type="InterPro" id="IPR024077">
    <property type="entry name" value="Neurolysin/TOP_dom2"/>
</dbReference>
<dbReference type="GO" id="GO:0004222">
    <property type="term" value="F:metalloendopeptidase activity"/>
    <property type="evidence" value="ECO:0007669"/>
    <property type="project" value="UniProtKB-EC"/>
</dbReference>
<sequence>DVRLFEVWDSKTNDFVGHFYLDLYPRKGKYNHAACFPIRPGSQLSDGTYSTPVAAMVANFSKPTPNAPALLKHDEVVTYFHELGHVMHGICSQTRWAYFHGTNTENDFVEAPSQMLENWCWERDVLRDFSSHYKTGERIPDELLNRLIKSKNACAGLFNLRQLFFGIFDLKVHSQPEGKVDVIQEWRKMRSDITLIHDAEEGETTWPAAGFGHIMGGYDAGYYGYMWSQVFSADMFFSRFKKEGVMNPQTGKDYRFEILKPGGSRDAMVHLKAFLGREPKLDPFLKSLGLE</sequence>
<dbReference type="EC" id="3.4.24.37" evidence="9"/>
<dbReference type="EMBL" id="JANBPY010000314">
    <property type="protein sequence ID" value="KAJ1967580.1"/>
    <property type="molecule type" value="Genomic_DNA"/>
</dbReference>
<dbReference type="GO" id="GO:0005758">
    <property type="term" value="C:mitochondrial intermembrane space"/>
    <property type="evidence" value="ECO:0007669"/>
    <property type="project" value="TreeGrafter"/>
</dbReference>
<dbReference type="OrthoDB" id="534666at2759"/>
<dbReference type="AlphaFoldDB" id="A0A9W8AST3"/>
<dbReference type="InterPro" id="IPR024079">
    <property type="entry name" value="MetalloPept_cat_dom_sf"/>
</dbReference>
<dbReference type="Gene3D" id="3.40.390.10">
    <property type="entry name" value="Collagenase (Catalytic Domain)"/>
    <property type="match status" value="1"/>
</dbReference>
<gene>
    <name evidence="9" type="primary">PRD1_1</name>
    <name evidence="9" type="ORF">IWQ62_001772</name>
</gene>
<dbReference type="FunFam" id="3.40.390.10:FF:000006">
    <property type="entry name" value="Thimet oligopeptidase 1"/>
    <property type="match status" value="1"/>
</dbReference>
<evidence type="ECO:0000259" key="8">
    <source>
        <dbReference type="Pfam" id="PF01432"/>
    </source>
</evidence>
<evidence type="ECO:0000256" key="5">
    <source>
        <dbReference type="ARBA" id="ARBA00022833"/>
    </source>
</evidence>
<comment type="similarity">
    <text evidence="1 7">Belongs to the peptidase M3 family.</text>
</comment>
<dbReference type="Proteomes" id="UP001150925">
    <property type="component" value="Unassembled WGS sequence"/>
</dbReference>
<keyword evidence="2 7" id="KW-0645">Protease</keyword>
<keyword evidence="5 7" id="KW-0862">Zinc</keyword>
<proteinExistence type="inferred from homology"/>
<evidence type="ECO:0000256" key="4">
    <source>
        <dbReference type="ARBA" id="ARBA00022801"/>
    </source>
</evidence>
<dbReference type="GO" id="GO:0006518">
    <property type="term" value="P:peptide metabolic process"/>
    <property type="evidence" value="ECO:0007669"/>
    <property type="project" value="TreeGrafter"/>
</dbReference>
<keyword evidence="4 7" id="KW-0378">Hydrolase</keyword>
<protein>
    <submittedName>
        <fullName evidence="9">Metalloendopeptidase</fullName>
        <ecNumber evidence="9">3.4.24.37</ecNumber>
    </submittedName>
</protein>
<dbReference type="SUPFAM" id="SSF55486">
    <property type="entry name" value="Metalloproteases ('zincins'), catalytic domain"/>
    <property type="match status" value="1"/>
</dbReference>
<name>A0A9W8AST3_9FUNG</name>
<dbReference type="GO" id="GO:0046872">
    <property type="term" value="F:metal ion binding"/>
    <property type="evidence" value="ECO:0007669"/>
    <property type="project" value="UniProtKB-UniRule"/>
</dbReference>
<keyword evidence="10" id="KW-1185">Reference proteome</keyword>
<evidence type="ECO:0000256" key="3">
    <source>
        <dbReference type="ARBA" id="ARBA00022723"/>
    </source>
</evidence>
<keyword evidence="6 7" id="KW-0482">Metalloprotease</keyword>
<keyword evidence="3 7" id="KW-0479">Metal-binding</keyword>
<accession>A0A9W8AST3</accession>